<dbReference type="EMBL" id="JAAAMG010000002">
    <property type="protein sequence ID" value="NDW03450.1"/>
    <property type="molecule type" value="Genomic_DNA"/>
</dbReference>
<evidence type="ECO:0000313" key="1">
    <source>
        <dbReference type="EMBL" id="NDW03450.1"/>
    </source>
</evidence>
<gene>
    <name evidence="1" type="ORF">GTK09_03335</name>
</gene>
<accession>A0A6N9SWI4</accession>
<dbReference type="Proteomes" id="UP000469011">
    <property type="component" value="Unassembled WGS sequence"/>
</dbReference>
<keyword evidence="2" id="KW-1185">Reference proteome</keyword>
<dbReference type="RefSeq" id="WP_163461085.1">
    <property type="nucleotide sequence ID" value="NZ_JAAAMG010000002.1"/>
</dbReference>
<dbReference type="AlphaFoldDB" id="A0A6N9SWI4"/>
<organism evidence="1 2">
    <name type="scientific">Jiella pacifica</name>
    <dbReference type="NCBI Taxonomy" id="2696469"/>
    <lineage>
        <taxon>Bacteria</taxon>
        <taxon>Pseudomonadati</taxon>
        <taxon>Pseudomonadota</taxon>
        <taxon>Alphaproteobacteria</taxon>
        <taxon>Hyphomicrobiales</taxon>
        <taxon>Aurantimonadaceae</taxon>
        <taxon>Jiella</taxon>
    </lineage>
</organism>
<comment type="caution">
    <text evidence="1">The sequence shown here is derived from an EMBL/GenBank/DDBJ whole genome shotgun (WGS) entry which is preliminary data.</text>
</comment>
<protein>
    <submittedName>
        <fullName evidence="1">Uncharacterized protein</fullName>
    </submittedName>
</protein>
<evidence type="ECO:0000313" key="2">
    <source>
        <dbReference type="Proteomes" id="UP000469011"/>
    </source>
</evidence>
<proteinExistence type="predicted"/>
<name>A0A6N9SWI4_9HYPH</name>
<sequence length="51" mass="5979">MPPSWAAFFFPTSNSSPADIAEFRAFRKSEHWFFDWNQIGNKIPDKEDANE</sequence>
<reference evidence="1 2" key="1">
    <citation type="submission" date="2020-01" db="EMBL/GenBank/DDBJ databases">
        <title>Jiella pacifica sp. nov.</title>
        <authorList>
            <person name="Xue Z."/>
            <person name="Zhu S."/>
            <person name="Chen J."/>
            <person name="Yang J."/>
        </authorList>
    </citation>
    <scope>NUCLEOTIDE SEQUENCE [LARGE SCALE GENOMIC DNA]</scope>
    <source>
        <strain evidence="1 2">40Bstr34</strain>
    </source>
</reference>